<accession>A0A9Q0F0D4</accession>
<feature type="chain" id="PRO_5040477601" description="DOMON domain-containing protein" evidence="6">
    <location>
        <begin position="31"/>
        <end position="248"/>
    </location>
</feature>
<comment type="subcellular location">
    <subcellularLocation>
        <location evidence="1">Membrane</location>
    </subcellularLocation>
</comment>
<keyword evidence="4" id="KW-0249">Electron transport</keyword>
<comment type="caution">
    <text evidence="8">The sequence shown here is derived from an EMBL/GenBank/DDBJ whole genome shotgun (WGS) entry which is preliminary data.</text>
</comment>
<dbReference type="CDD" id="cd09629">
    <property type="entry name" value="DOMON_CIL1_like"/>
    <property type="match status" value="1"/>
</dbReference>
<evidence type="ECO:0000256" key="4">
    <source>
        <dbReference type="ARBA" id="ARBA00022982"/>
    </source>
</evidence>
<gene>
    <name evidence="8" type="ORF">Tsubulata_038720</name>
</gene>
<dbReference type="InterPro" id="IPR005018">
    <property type="entry name" value="DOMON_domain"/>
</dbReference>
<keyword evidence="5" id="KW-0472">Membrane</keyword>
<evidence type="ECO:0000313" key="9">
    <source>
        <dbReference type="Proteomes" id="UP001141552"/>
    </source>
</evidence>
<reference evidence="8" key="1">
    <citation type="submission" date="2022-02" db="EMBL/GenBank/DDBJ databases">
        <authorList>
            <person name="Henning P.M."/>
            <person name="McCubbin A.G."/>
            <person name="Shore J.S."/>
        </authorList>
    </citation>
    <scope>NUCLEOTIDE SEQUENCE</scope>
    <source>
        <strain evidence="8">F60SS</strain>
        <tissue evidence="8">Leaves</tissue>
    </source>
</reference>
<organism evidence="8 9">
    <name type="scientific">Turnera subulata</name>
    <dbReference type="NCBI Taxonomy" id="218843"/>
    <lineage>
        <taxon>Eukaryota</taxon>
        <taxon>Viridiplantae</taxon>
        <taxon>Streptophyta</taxon>
        <taxon>Embryophyta</taxon>
        <taxon>Tracheophyta</taxon>
        <taxon>Spermatophyta</taxon>
        <taxon>Magnoliopsida</taxon>
        <taxon>eudicotyledons</taxon>
        <taxon>Gunneridae</taxon>
        <taxon>Pentapetalae</taxon>
        <taxon>rosids</taxon>
        <taxon>fabids</taxon>
        <taxon>Malpighiales</taxon>
        <taxon>Passifloraceae</taxon>
        <taxon>Turnera</taxon>
    </lineage>
</organism>
<keyword evidence="9" id="KW-1185">Reference proteome</keyword>
<dbReference type="OrthoDB" id="1720670at2759"/>
<sequence>MASSSLPFLSFPSLLLPFILSSLLISPACSQTCTSQKFNTNKLYANCSDLPTLSSYLHYTYNPSNSSLSIAFVAPPSKPDGWIGWGINPNGTGMQGAQVLVAMKGSGSGAVVVKTFNLASYGEIKEEKLSFDVWDLRAESNGTNFVIFASVKVPEKAESVNQIWQVGGGVTNGVPNKHELAQANKDAKSTLALAAASSGAGGGAIVPSATTNSTSTGGNATGAGYRATGMSVGVSVGLLALVGTFIGF</sequence>
<dbReference type="PROSITE" id="PS50836">
    <property type="entry name" value="DOMON"/>
    <property type="match status" value="1"/>
</dbReference>
<dbReference type="PANTHER" id="PTHR23130:SF157">
    <property type="entry name" value="AUXIN-INDUCED IN ROOT CULTURES PROTEIN 12"/>
    <property type="match status" value="1"/>
</dbReference>
<evidence type="ECO:0000259" key="7">
    <source>
        <dbReference type="PROSITE" id="PS50836"/>
    </source>
</evidence>
<name>A0A9Q0F0D4_9ROSI</name>
<evidence type="ECO:0000313" key="8">
    <source>
        <dbReference type="EMBL" id="KAJ4821795.1"/>
    </source>
</evidence>
<reference evidence="8" key="2">
    <citation type="journal article" date="2023" name="Plants (Basel)">
        <title>Annotation of the Turnera subulata (Passifloraceae) Draft Genome Reveals the S-Locus Evolved after the Divergence of Turneroideae from Passifloroideae in a Stepwise Manner.</title>
        <authorList>
            <person name="Henning P.M."/>
            <person name="Roalson E.H."/>
            <person name="Mir W."/>
            <person name="McCubbin A.G."/>
            <person name="Shore J.S."/>
        </authorList>
    </citation>
    <scope>NUCLEOTIDE SEQUENCE</scope>
    <source>
        <strain evidence="8">F60SS</strain>
    </source>
</reference>
<dbReference type="Proteomes" id="UP001141552">
    <property type="component" value="Unassembled WGS sequence"/>
</dbReference>
<dbReference type="GO" id="GO:0016020">
    <property type="term" value="C:membrane"/>
    <property type="evidence" value="ECO:0007669"/>
    <property type="project" value="UniProtKB-SubCell"/>
</dbReference>
<keyword evidence="2" id="KW-0813">Transport</keyword>
<keyword evidence="3 6" id="KW-0732">Signal</keyword>
<dbReference type="EMBL" id="JAKUCV010007860">
    <property type="protein sequence ID" value="KAJ4821795.1"/>
    <property type="molecule type" value="Genomic_DNA"/>
</dbReference>
<dbReference type="AlphaFoldDB" id="A0A9Q0F0D4"/>
<feature type="domain" description="DOMON" evidence="7">
    <location>
        <begin position="53"/>
        <end position="167"/>
    </location>
</feature>
<dbReference type="InterPro" id="IPR045265">
    <property type="entry name" value="AIR12_DOMON"/>
</dbReference>
<evidence type="ECO:0000256" key="2">
    <source>
        <dbReference type="ARBA" id="ARBA00022448"/>
    </source>
</evidence>
<feature type="signal peptide" evidence="6">
    <location>
        <begin position="1"/>
        <end position="30"/>
    </location>
</feature>
<dbReference type="PANTHER" id="PTHR23130">
    <property type="entry name" value="CYTOCHROME B561 AND DOMON DOMAIN-CONTAINING PROTEIN"/>
    <property type="match status" value="1"/>
</dbReference>
<proteinExistence type="predicted"/>
<evidence type="ECO:0000256" key="6">
    <source>
        <dbReference type="SAM" id="SignalP"/>
    </source>
</evidence>
<evidence type="ECO:0000256" key="1">
    <source>
        <dbReference type="ARBA" id="ARBA00004370"/>
    </source>
</evidence>
<dbReference type="Pfam" id="PF04526">
    <property type="entry name" value="DUF568"/>
    <property type="match status" value="1"/>
</dbReference>
<protein>
    <recommendedName>
        <fullName evidence="7">DOMON domain-containing protein</fullName>
    </recommendedName>
</protein>
<evidence type="ECO:0000256" key="5">
    <source>
        <dbReference type="ARBA" id="ARBA00023136"/>
    </source>
</evidence>
<evidence type="ECO:0000256" key="3">
    <source>
        <dbReference type="ARBA" id="ARBA00022729"/>
    </source>
</evidence>